<dbReference type="Proteomes" id="UP000252707">
    <property type="component" value="Unassembled WGS sequence"/>
</dbReference>
<accession>A0A369CGT4</accession>
<feature type="transmembrane region" description="Helical" evidence="1">
    <location>
        <begin position="12"/>
        <end position="37"/>
    </location>
</feature>
<comment type="caution">
    <text evidence="2">The sequence shown here is derived from an EMBL/GenBank/DDBJ whole genome shotgun (WGS) entry which is preliminary data.</text>
</comment>
<reference evidence="2 3" key="1">
    <citation type="submission" date="2018-07" db="EMBL/GenBank/DDBJ databases">
        <title>Genomic Encyclopedia of Type Strains, Phase IV (KMG-IV): sequencing the most valuable type-strain genomes for metagenomic binning, comparative biology and taxonomic classification.</title>
        <authorList>
            <person name="Goeker M."/>
        </authorList>
    </citation>
    <scope>NUCLEOTIDE SEQUENCE [LARGE SCALE GENOMIC DNA]</scope>
    <source>
        <strain evidence="2 3">DSM 26407</strain>
    </source>
</reference>
<name>A0A369CGT4_9GAMM</name>
<keyword evidence="3" id="KW-1185">Reference proteome</keyword>
<dbReference type="InterPro" id="IPR030891">
    <property type="entry name" value="HaoB_nitrify"/>
</dbReference>
<evidence type="ECO:0000313" key="3">
    <source>
        <dbReference type="Proteomes" id="UP000252707"/>
    </source>
</evidence>
<dbReference type="NCBIfam" id="TIGR04392">
    <property type="entry name" value="haoB_nitrify"/>
    <property type="match status" value="1"/>
</dbReference>
<gene>
    <name evidence="2" type="ORF">DFQ59_102647</name>
</gene>
<dbReference type="OrthoDB" id="9781003at2"/>
<sequence length="341" mass="38011">MPYANPALPRRANPLVLPLTGVLLVTGGLFLLAWLGWTLVQPAPPLYRYVLDTRGEAGDFPELKPEGFETLPVSRYRLMTEGIDEPLARAYVTDSPDSRPVLLHWDNRVAAPLLYTSTAPAELKAVADTLAAHETDSAGVLGWWDVLQRLEAFTRQQYRFGETLLEPLLIPSHWQPRSGDIAALERSFWRVPGAGTEDAGFSSFTEALLAGEDEAAERLLQLTGSDTVTLVLHVSDIYKLGMLYPGRLSVGYKDFPNTGDMHGLIQRVKDWLQSEGYSNYLVENRGAEVVRVYFLTDEKSTRTLIAKLLPFSKAGPIHLEHFELVYQQGGFWVYQLTPVPG</sequence>
<protein>
    <submittedName>
        <fullName evidence="2">Hydroxylamine oxidation protein HaoB</fullName>
    </submittedName>
</protein>
<evidence type="ECO:0000313" key="2">
    <source>
        <dbReference type="EMBL" id="RCX32285.1"/>
    </source>
</evidence>
<keyword evidence="1" id="KW-0472">Membrane</keyword>
<dbReference type="AlphaFoldDB" id="A0A369CGT4"/>
<dbReference type="EMBL" id="QPJY01000002">
    <property type="protein sequence ID" value="RCX32285.1"/>
    <property type="molecule type" value="Genomic_DNA"/>
</dbReference>
<keyword evidence="1" id="KW-1133">Transmembrane helix</keyword>
<organism evidence="2 3">
    <name type="scientific">Thioalbus denitrificans</name>
    <dbReference type="NCBI Taxonomy" id="547122"/>
    <lineage>
        <taxon>Bacteria</taxon>
        <taxon>Pseudomonadati</taxon>
        <taxon>Pseudomonadota</taxon>
        <taxon>Gammaproteobacteria</taxon>
        <taxon>Chromatiales</taxon>
        <taxon>Ectothiorhodospiraceae</taxon>
        <taxon>Thioalbus</taxon>
    </lineage>
</organism>
<evidence type="ECO:0000256" key="1">
    <source>
        <dbReference type="SAM" id="Phobius"/>
    </source>
</evidence>
<dbReference type="RefSeq" id="WP_114279089.1">
    <property type="nucleotide sequence ID" value="NZ_QPJY01000002.1"/>
</dbReference>
<proteinExistence type="predicted"/>
<keyword evidence="1" id="KW-0812">Transmembrane</keyword>